<keyword evidence="8" id="KW-0458">Lysosome</keyword>
<dbReference type="PANTHER" id="PTHR16130:SF2">
    <property type="entry name" value="LYSOSOMAL COBALAMIN TRANSPORT ESCORT PROTEIN LMBD1"/>
    <property type="match status" value="1"/>
</dbReference>
<dbReference type="InterPro" id="IPR006876">
    <property type="entry name" value="LMBR1-like_membr_prot"/>
</dbReference>
<dbReference type="GO" id="GO:0072665">
    <property type="term" value="P:protein localization to vacuole"/>
    <property type="evidence" value="ECO:0007669"/>
    <property type="project" value="TreeGrafter"/>
</dbReference>
<reference evidence="12 13" key="1">
    <citation type="journal article" date="2017" name="Nat. Ecol. Evol.">
        <title>Scallop genome provides insights into evolution of bilaterian karyotype and development.</title>
        <authorList>
            <person name="Wang S."/>
            <person name="Zhang J."/>
            <person name="Jiao W."/>
            <person name="Li J."/>
            <person name="Xun X."/>
            <person name="Sun Y."/>
            <person name="Guo X."/>
            <person name="Huan P."/>
            <person name="Dong B."/>
            <person name="Zhang L."/>
            <person name="Hu X."/>
            <person name="Sun X."/>
            <person name="Wang J."/>
            <person name="Zhao C."/>
            <person name="Wang Y."/>
            <person name="Wang D."/>
            <person name="Huang X."/>
            <person name="Wang R."/>
            <person name="Lv J."/>
            <person name="Li Y."/>
            <person name="Zhang Z."/>
            <person name="Liu B."/>
            <person name="Lu W."/>
            <person name="Hui Y."/>
            <person name="Liang J."/>
            <person name="Zhou Z."/>
            <person name="Hou R."/>
            <person name="Li X."/>
            <person name="Liu Y."/>
            <person name="Li H."/>
            <person name="Ning X."/>
            <person name="Lin Y."/>
            <person name="Zhao L."/>
            <person name="Xing Q."/>
            <person name="Dou J."/>
            <person name="Li Y."/>
            <person name="Mao J."/>
            <person name="Guo H."/>
            <person name="Dou H."/>
            <person name="Li T."/>
            <person name="Mu C."/>
            <person name="Jiang W."/>
            <person name="Fu Q."/>
            <person name="Fu X."/>
            <person name="Miao Y."/>
            <person name="Liu J."/>
            <person name="Yu Q."/>
            <person name="Li R."/>
            <person name="Liao H."/>
            <person name="Li X."/>
            <person name="Kong Y."/>
            <person name="Jiang Z."/>
            <person name="Chourrout D."/>
            <person name="Li R."/>
            <person name="Bao Z."/>
        </authorList>
    </citation>
    <scope>NUCLEOTIDE SEQUENCE [LARGE SCALE GENOMIC DNA]</scope>
    <source>
        <strain evidence="12 13">PY_sf001</strain>
    </source>
</reference>
<keyword evidence="4" id="KW-0846">Cobalamin</keyword>
<keyword evidence="9" id="KW-0170">Cobalt</keyword>
<evidence type="ECO:0000256" key="8">
    <source>
        <dbReference type="ARBA" id="ARBA00023228"/>
    </source>
</evidence>
<gene>
    <name evidence="12" type="ORF">KP79_PYT08400</name>
</gene>
<dbReference type="PANTHER" id="PTHR16130">
    <property type="entry name" value="LYSOSOMAL COBALAMIN TRANSPORTER-RELATED"/>
    <property type="match status" value="1"/>
</dbReference>
<dbReference type="GO" id="GO:0005765">
    <property type="term" value="C:lysosomal membrane"/>
    <property type="evidence" value="ECO:0007669"/>
    <property type="project" value="UniProtKB-SubCell"/>
</dbReference>
<accession>A0A210PGC7</accession>
<keyword evidence="7 11" id="KW-0472">Membrane</keyword>
<keyword evidence="5 11" id="KW-0812">Transmembrane</keyword>
<dbReference type="InterPro" id="IPR050854">
    <property type="entry name" value="LMBD1_LysCbl_Transport"/>
</dbReference>
<feature type="compositionally biased region" description="Polar residues" evidence="10">
    <location>
        <begin position="238"/>
        <end position="251"/>
    </location>
</feature>
<organism evidence="12 13">
    <name type="scientific">Mizuhopecten yessoensis</name>
    <name type="common">Japanese scallop</name>
    <name type="synonym">Patinopecten yessoensis</name>
    <dbReference type="NCBI Taxonomy" id="6573"/>
    <lineage>
        <taxon>Eukaryota</taxon>
        <taxon>Metazoa</taxon>
        <taxon>Spiralia</taxon>
        <taxon>Lophotrochozoa</taxon>
        <taxon>Mollusca</taxon>
        <taxon>Bivalvia</taxon>
        <taxon>Autobranchia</taxon>
        <taxon>Pteriomorphia</taxon>
        <taxon>Pectinida</taxon>
        <taxon>Pectinoidea</taxon>
        <taxon>Pectinidae</taxon>
        <taxon>Mizuhopecten</taxon>
    </lineage>
</organism>
<feature type="region of interest" description="Disordered" evidence="10">
    <location>
        <begin position="238"/>
        <end position="276"/>
    </location>
</feature>
<feature type="transmembrane region" description="Helical" evidence="11">
    <location>
        <begin position="100"/>
        <end position="121"/>
    </location>
</feature>
<keyword evidence="13" id="KW-1185">Reference proteome</keyword>
<evidence type="ECO:0000256" key="6">
    <source>
        <dbReference type="ARBA" id="ARBA00022989"/>
    </source>
</evidence>
<evidence type="ECO:0000256" key="5">
    <source>
        <dbReference type="ARBA" id="ARBA00022692"/>
    </source>
</evidence>
<proteinExistence type="inferred from homology"/>
<evidence type="ECO:0000256" key="9">
    <source>
        <dbReference type="ARBA" id="ARBA00023285"/>
    </source>
</evidence>
<dbReference type="Proteomes" id="UP000242188">
    <property type="component" value="Unassembled WGS sequence"/>
</dbReference>
<comment type="similarity">
    <text evidence="2">Belongs to the LIMR family. LMBRD1 subfamily.</text>
</comment>
<protein>
    <submittedName>
        <fullName evidence="12">Lysosomal cobalamin transporter</fullName>
    </submittedName>
</protein>
<comment type="caution">
    <text evidence="12">The sequence shown here is derived from an EMBL/GenBank/DDBJ whole genome shotgun (WGS) entry which is preliminary data.</text>
</comment>
<feature type="transmembrane region" description="Helical" evidence="11">
    <location>
        <begin position="12"/>
        <end position="33"/>
    </location>
</feature>
<feature type="transmembrane region" description="Helical" evidence="11">
    <location>
        <begin position="142"/>
        <end position="164"/>
    </location>
</feature>
<evidence type="ECO:0000256" key="10">
    <source>
        <dbReference type="SAM" id="MobiDB-lite"/>
    </source>
</evidence>
<comment type="subcellular location">
    <subcellularLocation>
        <location evidence="1">Lysosome membrane</location>
        <topology evidence="1">Multi-pass membrane protein</topology>
    </subcellularLocation>
</comment>
<feature type="transmembrane region" description="Helical" evidence="11">
    <location>
        <begin position="45"/>
        <end position="71"/>
    </location>
</feature>
<evidence type="ECO:0000256" key="11">
    <source>
        <dbReference type="SAM" id="Phobius"/>
    </source>
</evidence>
<sequence>MAIPSSVLAAGWIPFVVIMVLVLLFSTIYIKYFMSKRDSTISSTISAIVALSVILLTTALIPVDVFLVSYMKNSKGQFKDWANDSTTRESIERSVAYGYYTLYGLVTFCLFVLLPFMYFFYEERDEDTSNKTLRFNFQSCCSALKYTVVFVIIVAVLLMIGAFVPTKNLPNPNATDYQKIKDLFSDLTTNDGEDALSFVISIISLLGMCALITYTAYGMSAMPMGLIKGRKGAKSEKLSVQSERSTAQARIQSLKDKYSSRSMSSRRRNDLSNLEESDRLMERKEKHLATNEGSILQRCLVVLRPFEVVFGVFFFLITLLIFVSLLLTNIDKAMHSLGYKFGYALPHRTLPNPVDMVLVFCQKVFPLDYIMFSLLVVYLVFCSMSGVRNIGIWFFWLKMYKIRPRRTRPQGILMLCMILMFIMSAINIIIYELTPQYSSFGSQRYTIKDNSTSDGKLEICSTDAHESNCVISRMALLLTRFFYKMWFFGAAYYWTTWVFLGATCYTLEAQLVGTILMDMSGNLERCTMAVTSEQVPVRQMWPGYCFVEAISGECLSLRRNYMFLRRAPAANSMAARMPELCRALLPPVEKELMIM</sequence>
<evidence type="ECO:0000256" key="7">
    <source>
        <dbReference type="ARBA" id="ARBA00023136"/>
    </source>
</evidence>
<evidence type="ECO:0000256" key="1">
    <source>
        <dbReference type="ARBA" id="ARBA00004155"/>
    </source>
</evidence>
<dbReference type="GO" id="GO:0031419">
    <property type="term" value="F:cobalamin binding"/>
    <property type="evidence" value="ECO:0007669"/>
    <property type="project" value="UniProtKB-KW"/>
</dbReference>
<feature type="transmembrane region" description="Helical" evidence="11">
    <location>
        <begin position="369"/>
        <end position="391"/>
    </location>
</feature>
<keyword evidence="3" id="KW-0813">Transport</keyword>
<feature type="transmembrane region" description="Helical" evidence="11">
    <location>
        <begin position="485"/>
        <end position="507"/>
    </location>
</feature>
<evidence type="ECO:0000313" key="12">
    <source>
        <dbReference type="EMBL" id="OWF35553.1"/>
    </source>
</evidence>
<evidence type="ECO:0000256" key="3">
    <source>
        <dbReference type="ARBA" id="ARBA00022448"/>
    </source>
</evidence>
<dbReference type="EMBL" id="NEDP02076721">
    <property type="protein sequence ID" value="OWF35553.1"/>
    <property type="molecule type" value="Genomic_DNA"/>
</dbReference>
<dbReference type="Pfam" id="PF04791">
    <property type="entry name" value="LMBR1"/>
    <property type="match status" value="1"/>
</dbReference>
<evidence type="ECO:0000313" key="13">
    <source>
        <dbReference type="Proteomes" id="UP000242188"/>
    </source>
</evidence>
<keyword evidence="6 11" id="KW-1133">Transmembrane helix</keyword>
<feature type="transmembrane region" description="Helical" evidence="11">
    <location>
        <begin position="195"/>
        <end position="217"/>
    </location>
</feature>
<feature type="transmembrane region" description="Helical" evidence="11">
    <location>
        <begin position="412"/>
        <end position="431"/>
    </location>
</feature>
<dbReference type="STRING" id="6573.A0A210PGC7"/>
<dbReference type="OrthoDB" id="73273at2759"/>
<feature type="transmembrane region" description="Helical" evidence="11">
    <location>
        <begin position="308"/>
        <end position="327"/>
    </location>
</feature>
<name>A0A210PGC7_MIZYE</name>
<evidence type="ECO:0000256" key="4">
    <source>
        <dbReference type="ARBA" id="ARBA00022628"/>
    </source>
</evidence>
<dbReference type="AlphaFoldDB" id="A0A210PGC7"/>
<evidence type="ECO:0000256" key="2">
    <source>
        <dbReference type="ARBA" id="ARBA00009901"/>
    </source>
</evidence>